<evidence type="ECO:0000259" key="5">
    <source>
        <dbReference type="PROSITE" id="PS50090"/>
    </source>
</evidence>
<dbReference type="FunCoup" id="A7TKY5">
    <property type="interactions" value="619"/>
</dbReference>
<protein>
    <submittedName>
        <fullName evidence="7">Uncharacterized protein</fullName>
    </submittedName>
</protein>
<dbReference type="SUPFAM" id="SSF46689">
    <property type="entry name" value="Homeodomain-like"/>
    <property type="match status" value="1"/>
</dbReference>
<evidence type="ECO:0000256" key="1">
    <source>
        <dbReference type="ARBA" id="ARBA00023125"/>
    </source>
</evidence>
<dbReference type="PANTHER" id="PTHR47807:SF1">
    <property type="entry name" value="PROTEIN TBF1"/>
    <property type="match status" value="1"/>
</dbReference>
<feature type="region of interest" description="Disordered" evidence="4">
    <location>
        <begin position="533"/>
        <end position="553"/>
    </location>
</feature>
<evidence type="ECO:0000259" key="6">
    <source>
        <dbReference type="PROSITE" id="PS51294"/>
    </source>
</evidence>
<gene>
    <name evidence="7" type="ORF">Kpol_530p11</name>
</gene>
<feature type="domain" description="Myb-like" evidence="5">
    <location>
        <begin position="400"/>
        <end position="460"/>
    </location>
</feature>
<dbReference type="GO" id="GO:0042803">
    <property type="term" value="F:protein homodimerization activity"/>
    <property type="evidence" value="ECO:0007669"/>
    <property type="project" value="InterPro"/>
</dbReference>
<dbReference type="eggNOG" id="ENOG502QRT9">
    <property type="taxonomic scope" value="Eukaryota"/>
</dbReference>
<dbReference type="GO" id="GO:0003691">
    <property type="term" value="F:double-stranded telomeric DNA binding"/>
    <property type="evidence" value="ECO:0007669"/>
    <property type="project" value="TreeGrafter"/>
</dbReference>
<accession>A7TKY5</accession>
<feature type="domain" description="HTH myb-type" evidence="6">
    <location>
        <begin position="400"/>
        <end position="456"/>
    </location>
</feature>
<keyword evidence="3" id="KW-0131">Cell cycle</keyword>
<evidence type="ECO:0000256" key="2">
    <source>
        <dbReference type="ARBA" id="ARBA00023242"/>
    </source>
</evidence>
<dbReference type="PROSITE" id="PS51294">
    <property type="entry name" value="HTH_MYB"/>
    <property type="match status" value="1"/>
</dbReference>
<dbReference type="SMART" id="SM00717">
    <property type="entry name" value="SANT"/>
    <property type="match status" value="1"/>
</dbReference>
<evidence type="ECO:0000313" key="7">
    <source>
        <dbReference type="EMBL" id="EDO17041.1"/>
    </source>
</evidence>
<dbReference type="HOGENOM" id="CLU_008791_4_0_1"/>
<evidence type="ECO:0000256" key="3">
    <source>
        <dbReference type="ARBA" id="ARBA00023306"/>
    </source>
</evidence>
<dbReference type="InterPro" id="IPR013867">
    <property type="entry name" value="Telomere_rpt-bd_fac_dimer_dom"/>
</dbReference>
<dbReference type="Pfam" id="PF00249">
    <property type="entry name" value="Myb_DNA-binding"/>
    <property type="match status" value="1"/>
</dbReference>
<sequence length="553" mass="63427">MTFRVNVPFTKGTDDLSGFPVEIQTALSSLSLLDNISNQLLVMLLSDTFTPDMYSILSEPNTFLDTPSIKTFHKLLKLFKYLLEFYNVDFLLNVCDLVPGMWYPDSPVLNIMKKYESYIISTVRKTNLTVYLLSYIGCIHAPLNQLQEKFFDIFLPNTMFSNSLLNTNEQLLRSQWLLYLDMKTQVYINSLKTLKRSDTYKENNDLIENNDRHNLLNSIFSKAFANELVLRRTRTTADQTLITRYETEFAQRHNTRKEDLYTYTSLLKLKQDHSEESFIRSVFDYASKNMSLIIWGTKHRNSKSPLYTAESRDFEPQILFATDAKLLFDVLLAVNNSHPRYVTPDLDNHVYDSDLVIDTFHQNTRRHRPNNNVLEHSLSVGTSKDIADAALNVNNSSTTRKNRTKRTWSKMEEDALIEGLKSFGPSWSKILNLYGAGGKYTEILKNRTQVQLKDKARNWKLQCLKNGTPLPSYLLRVTGSIERATKSHRKNHINVHSTSARSNNNNINNHSISQQNTNVTRSLGSQTTTELFGASTNNSNEIGGFDPNLTSGI</sequence>
<dbReference type="Pfam" id="PF08558">
    <property type="entry name" value="TRF"/>
    <property type="match status" value="1"/>
</dbReference>
<dbReference type="Gene3D" id="1.10.10.60">
    <property type="entry name" value="Homeodomain-like"/>
    <property type="match status" value="1"/>
</dbReference>
<dbReference type="PROSITE" id="PS50090">
    <property type="entry name" value="MYB_LIKE"/>
    <property type="match status" value="1"/>
</dbReference>
<dbReference type="KEGG" id="vpo:Kpol_530p11"/>
<dbReference type="OMA" id="QWLLYLD"/>
<dbReference type="STRING" id="436907.A7TKY5"/>
<dbReference type="InParanoid" id="A7TKY5"/>
<dbReference type="InterPro" id="IPR017930">
    <property type="entry name" value="Myb_dom"/>
</dbReference>
<name>A7TKY5_VANPO</name>
<organism evidence="8">
    <name type="scientific">Vanderwaltozyma polyspora (strain ATCC 22028 / DSM 70294 / BCRC 21397 / CBS 2163 / NBRC 10782 / NRRL Y-8283 / UCD 57-17)</name>
    <name type="common">Kluyveromyces polysporus</name>
    <dbReference type="NCBI Taxonomy" id="436907"/>
    <lineage>
        <taxon>Eukaryota</taxon>
        <taxon>Fungi</taxon>
        <taxon>Dikarya</taxon>
        <taxon>Ascomycota</taxon>
        <taxon>Saccharomycotina</taxon>
        <taxon>Saccharomycetes</taxon>
        <taxon>Saccharomycetales</taxon>
        <taxon>Saccharomycetaceae</taxon>
        <taxon>Vanderwaltozyma</taxon>
    </lineage>
</organism>
<dbReference type="PANTHER" id="PTHR47807">
    <property type="entry name" value="PROTEIN TBF1"/>
    <property type="match status" value="1"/>
</dbReference>
<dbReference type="AlphaFoldDB" id="A7TKY5"/>
<dbReference type="PhylomeDB" id="A7TKY5"/>
<evidence type="ECO:0000256" key="4">
    <source>
        <dbReference type="SAM" id="MobiDB-lite"/>
    </source>
</evidence>
<keyword evidence="2" id="KW-0539">Nucleus</keyword>
<dbReference type="Proteomes" id="UP000000267">
    <property type="component" value="Unassembled WGS sequence"/>
</dbReference>
<dbReference type="GeneID" id="5545233"/>
<dbReference type="RefSeq" id="XP_001644899.1">
    <property type="nucleotide sequence ID" value="XM_001644849.1"/>
</dbReference>
<dbReference type="EMBL" id="DS480411">
    <property type="protein sequence ID" value="EDO17041.1"/>
    <property type="molecule type" value="Genomic_DNA"/>
</dbReference>
<keyword evidence="1" id="KW-0238">DNA-binding</keyword>
<dbReference type="InterPro" id="IPR052833">
    <property type="entry name" value="Telomeric_DNA-bd_trans-reg"/>
</dbReference>
<evidence type="ECO:0000313" key="8">
    <source>
        <dbReference type="Proteomes" id="UP000000267"/>
    </source>
</evidence>
<keyword evidence="8" id="KW-1185">Reference proteome</keyword>
<dbReference type="OrthoDB" id="3366990at2759"/>
<dbReference type="InterPro" id="IPR009057">
    <property type="entry name" value="Homeodomain-like_sf"/>
</dbReference>
<dbReference type="CDD" id="cd11660">
    <property type="entry name" value="SANT_TRF"/>
    <property type="match status" value="1"/>
</dbReference>
<reference evidence="7 8" key="1">
    <citation type="journal article" date="2007" name="Proc. Natl. Acad. Sci. U.S.A.">
        <title>Independent sorting-out of thousands of duplicated gene pairs in two yeast species descended from a whole-genome duplication.</title>
        <authorList>
            <person name="Scannell D.R."/>
            <person name="Frank A.C."/>
            <person name="Conant G.C."/>
            <person name="Byrne K.P."/>
            <person name="Woolfit M."/>
            <person name="Wolfe K.H."/>
        </authorList>
    </citation>
    <scope>NUCLEOTIDE SEQUENCE [LARGE SCALE GENOMIC DNA]</scope>
    <source>
        <strain evidence="8">ATCC 22028 / DSM 70294 / BCRC 21397 / CBS 2163 / NBRC 10782 / NRRL Y-8283 / UCD 57-17</strain>
    </source>
</reference>
<dbReference type="InterPro" id="IPR001005">
    <property type="entry name" value="SANT/Myb"/>
</dbReference>
<dbReference type="GO" id="GO:0010833">
    <property type="term" value="P:telomere maintenance via telomere lengthening"/>
    <property type="evidence" value="ECO:0007669"/>
    <property type="project" value="TreeGrafter"/>
</dbReference>
<proteinExistence type="predicted"/>
<dbReference type="FunFam" id="1.10.10.60:FF:000137">
    <property type="entry name" value="MYB DNA binding protein"/>
    <property type="match status" value="1"/>
</dbReference>